<sequence>MRPFYEFNNGIFRAVFDRKFGLQNLNNQLLTHAKFNGHGKGGRGFSHKILDNSHNDWLNYKQTAKALVSNAVNDRRFNYDVEDLTKFPKSYDSQLQKVPLRKCLGLSPLFTLYANPISMISFATKYLLSYRFFFIYMARTTFQVSF</sequence>
<evidence type="ECO:0000313" key="2">
    <source>
        <dbReference type="Proteomes" id="UP001214638"/>
    </source>
</evidence>
<name>A0AAD9UPA5_9APIC</name>
<accession>A0AAD9UPA5</accession>
<dbReference type="Proteomes" id="UP001214638">
    <property type="component" value="Unassembled WGS sequence"/>
</dbReference>
<proteinExistence type="predicted"/>
<keyword evidence="2" id="KW-1185">Reference proteome</keyword>
<dbReference type="EMBL" id="JALLKP010000002">
    <property type="protein sequence ID" value="KAK2196883.1"/>
    <property type="molecule type" value="Genomic_DNA"/>
</dbReference>
<reference evidence="1" key="1">
    <citation type="journal article" date="2023" name="Nat. Microbiol.">
        <title>Babesia duncani multi-omics identifies virulence factors and drug targets.</title>
        <authorList>
            <person name="Singh P."/>
            <person name="Lonardi S."/>
            <person name="Liang Q."/>
            <person name="Vydyam P."/>
            <person name="Khabirova E."/>
            <person name="Fang T."/>
            <person name="Gihaz S."/>
            <person name="Thekkiniath J."/>
            <person name="Munshi M."/>
            <person name="Abel S."/>
            <person name="Ciampossin L."/>
            <person name="Batugedara G."/>
            <person name="Gupta M."/>
            <person name="Lu X.M."/>
            <person name="Lenz T."/>
            <person name="Chakravarty S."/>
            <person name="Cornillot E."/>
            <person name="Hu Y."/>
            <person name="Ma W."/>
            <person name="Gonzalez L.M."/>
            <person name="Sanchez S."/>
            <person name="Estrada K."/>
            <person name="Sanchez-Flores A."/>
            <person name="Montero E."/>
            <person name="Harb O.S."/>
            <person name="Le Roch K.G."/>
            <person name="Mamoun C.B."/>
        </authorList>
    </citation>
    <scope>NUCLEOTIDE SEQUENCE</scope>
    <source>
        <strain evidence="1">WA1</strain>
    </source>
</reference>
<dbReference type="RefSeq" id="XP_067803725.1">
    <property type="nucleotide sequence ID" value="XM_067947161.1"/>
</dbReference>
<dbReference type="AlphaFoldDB" id="A0AAD9UPA5"/>
<dbReference type="KEGG" id="bdw:94336430"/>
<protein>
    <submittedName>
        <fullName evidence="1">Uncharacterized protein</fullName>
    </submittedName>
</protein>
<evidence type="ECO:0000313" key="1">
    <source>
        <dbReference type="EMBL" id="KAK2196883.1"/>
    </source>
</evidence>
<organism evidence="1 2">
    <name type="scientific">Babesia duncani</name>
    <dbReference type="NCBI Taxonomy" id="323732"/>
    <lineage>
        <taxon>Eukaryota</taxon>
        <taxon>Sar</taxon>
        <taxon>Alveolata</taxon>
        <taxon>Apicomplexa</taxon>
        <taxon>Aconoidasida</taxon>
        <taxon>Piroplasmida</taxon>
        <taxon>Babesiidae</taxon>
        <taxon>Babesia</taxon>
    </lineage>
</organism>
<gene>
    <name evidence="1" type="ORF">BdWA1_002132</name>
</gene>
<comment type="caution">
    <text evidence="1">The sequence shown here is derived from an EMBL/GenBank/DDBJ whole genome shotgun (WGS) entry which is preliminary data.</text>
</comment>
<dbReference type="GeneID" id="94336430"/>